<evidence type="ECO:0000256" key="1">
    <source>
        <dbReference type="SAM" id="MobiDB-lite"/>
    </source>
</evidence>
<evidence type="ECO:0000259" key="2">
    <source>
        <dbReference type="PROSITE" id="PS50879"/>
    </source>
</evidence>
<dbReference type="InterPro" id="IPR012337">
    <property type="entry name" value="RNaseH-like_sf"/>
</dbReference>
<reference evidence="4" key="1">
    <citation type="submission" date="2023-10" db="EMBL/GenBank/DDBJ databases">
        <title>Development of a sustainable strategy for remediation of hydrocarbon-contaminated territories based on the waste exchange concept.</title>
        <authorList>
            <person name="Krivoruchko A."/>
        </authorList>
    </citation>
    <scope>NUCLEOTIDE SEQUENCE</scope>
    <source>
        <strain evidence="4">IEGM 1325</strain>
    </source>
</reference>
<dbReference type="SUPFAM" id="SSF54593">
    <property type="entry name" value="Glyoxalase/Bleomycin resistance protein/Dihydroxybiphenyl dioxygenase"/>
    <property type="match status" value="1"/>
</dbReference>
<comment type="caution">
    <text evidence="4">The sequence shown here is derived from an EMBL/GenBank/DDBJ whole genome shotgun (WGS) entry which is preliminary data.</text>
</comment>
<sequence>MSGRVLQVEADGGSRGNPGVAGYGALVRDPATGEILRTDAAPLGKASNNVAEYSGLVAGLRMARDLDPEARVHVLMDSKLVVEQMSGRWKIKHDDMRRLAAEARAVLPPERVSYEWIPRNRNKDADRLSNEAMDAGARGGQWDAGASEVPVAAPTAAGSTAAEASTTSAPAVAGSGLDADADVRAVEADGPDAVASPEDATPAPAPTGRLHHVEIWVADLAAAEASLGWLFGELGYVPGEGWAEGRTYQGAGEYLVLEAGPDVAAGAHERTRPGLNHLAFRAGSRARVDELTAAARGRGFRLLFEDRHPHAGGADHYAAYLETADGFEVELVAVED</sequence>
<dbReference type="PANTHER" id="PTHR46387:SF2">
    <property type="entry name" value="RIBONUCLEASE HI"/>
    <property type="match status" value="1"/>
</dbReference>
<dbReference type="GO" id="GO:0003676">
    <property type="term" value="F:nucleic acid binding"/>
    <property type="evidence" value="ECO:0007669"/>
    <property type="project" value="InterPro"/>
</dbReference>
<dbReference type="Pfam" id="PF13669">
    <property type="entry name" value="Glyoxalase_4"/>
    <property type="match status" value="1"/>
</dbReference>
<dbReference type="Proteomes" id="UP001185728">
    <property type="component" value="Unassembled WGS sequence"/>
</dbReference>
<dbReference type="InterPro" id="IPR029068">
    <property type="entry name" value="Glyas_Bleomycin-R_OHBP_Dase"/>
</dbReference>
<dbReference type="InterPro" id="IPR036397">
    <property type="entry name" value="RNaseH_sf"/>
</dbReference>
<dbReference type="PROSITE" id="PS51819">
    <property type="entry name" value="VOC"/>
    <property type="match status" value="1"/>
</dbReference>
<name>A0AAP5W9Q9_9MICC</name>
<keyword evidence="4" id="KW-0808">Transferase</keyword>
<organism evidence="4 5">
    <name type="scientific">Micrococcus yunnanensis</name>
    <dbReference type="NCBI Taxonomy" id="566027"/>
    <lineage>
        <taxon>Bacteria</taxon>
        <taxon>Bacillati</taxon>
        <taxon>Actinomycetota</taxon>
        <taxon>Actinomycetes</taxon>
        <taxon>Micrococcales</taxon>
        <taxon>Micrococcaceae</taxon>
        <taxon>Micrococcus</taxon>
    </lineage>
</organism>
<dbReference type="InterPro" id="IPR037523">
    <property type="entry name" value="VOC_core"/>
</dbReference>
<feature type="domain" description="RNase H type-1" evidence="2">
    <location>
        <begin position="2"/>
        <end position="142"/>
    </location>
</feature>
<dbReference type="AlphaFoldDB" id="A0AAP5W9Q9"/>
<dbReference type="CDD" id="cd09279">
    <property type="entry name" value="RNase_HI_like"/>
    <property type="match status" value="1"/>
</dbReference>
<feature type="domain" description="VOC" evidence="3">
    <location>
        <begin position="209"/>
        <end position="334"/>
    </location>
</feature>
<gene>
    <name evidence="4" type="ORF">R4064_07040</name>
</gene>
<feature type="compositionally biased region" description="Low complexity" evidence="1">
    <location>
        <begin position="154"/>
        <end position="173"/>
    </location>
</feature>
<dbReference type="Pfam" id="PF13456">
    <property type="entry name" value="RVT_3"/>
    <property type="match status" value="1"/>
</dbReference>
<dbReference type="EMBL" id="JAWLUK010000010">
    <property type="protein sequence ID" value="MDV7177391.1"/>
    <property type="molecule type" value="Genomic_DNA"/>
</dbReference>
<keyword evidence="4" id="KW-0548">Nucleotidyltransferase</keyword>
<evidence type="ECO:0000313" key="5">
    <source>
        <dbReference type="Proteomes" id="UP001185728"/>
    </source>
</evidence>
<accession>A0AAP5W9Q9</accession>
<dbReference type="SUPFAM" id="SSF53098">
    <property type="entry name" value="Ribonuclease H-like"/>
    <property type="match status" value="1"/>
</dbReference>
<dbReference type="InterPro" id="IPR002156">
    <property type="entry name" value="RNaseH_domain"/>
</dbReference>
<dbReference type="PANTHER" id="PTHR46387">
    <property type="entry name" value="POLYNUCLEOTIDYL TRANSFERASE, RIBONUCLEASE H-LIKE SUPERFAMILY PROTEIN"/>
    <property type="match status" value="1"/>
</dbReference>
<evidence type="ECO:0000313" key="4">
    <source>
        <dbReference type="EMBL" id="MDV7177391.1"/>
    </source>
</evidence>
<dbReference type="Gene3D" id="3.10.180.10">
    <property type="entry name" value="2,3-Dihydroxybiphenyl 1,2-Dioxygenase, domain 1"/>
    <property type="match status" value="1"/>
</dbReference>
<dbReference type="GO" id="GO:0004523">
    <property type="term" value="F:RNA-DNA hybrid ribonuclease activity"/>
    <property type="evidence" value="ECO:0007669"/>
    <property type="project" value="InterPro"/>
</dbReference>
<keyword evidence="4" id="KW-0695">RNA-directed DNA polymerase</keyword>
<dbReference type="PROSITE" id="PS50879">
    <property type="entry name" value="RNASE_H_1"/>
    <property type="match status" value="1"/>
</dbReference>
<evidence type="ECO:0000259" key="3">
    <source>
        <dbReference type="PROSITE" id="PS51819"/>
    </source>
</evidence>
<dbReference type="RefSeq" id="WP_182488441.1">
    <property type="nucleotide sequence ID" value="NZ_JAWLUK010000010.1"/>
</dbReference>
<proteinExistence type="predicted"/>
<dbReference type="Gene3D" id="3.30.420.10">
    <property type="entry name" value="Ribonuclease H-like superfamily/Ribonuclease H"/>
    <property type="match status" value="1"/>
</dbReference>
<feature type="region of interest" description="Disordered" evidence="1">
    <location>
        <begin position="154"/>
        <end position="174"/>
    </location>
</feature>
<protein>
    <submittedName>
        <fullName evidence="4">Reverse transcriptase-like protein</fullName>
    </submittedName>
</protein>
<dbReference type="GO" id="GO:0003964">
    <property type="term" value="F:RNA-directed DNA polymerase activity"/>
    <property type="evidence" value="ECO:0007669"/>
    <property type="project" value="UniProtKB-KW"/>
</dbReference>